<evidence type="ECO:0000256" key="6">
    <source>
        <dbReference type="ARBA" id="ARBA00037066"/>
    </source>
</evidence>
<dbReference type="AlphaFoldDB" id="A0A1M7ZEV0"/>
<dbReference type="InterPro" id="IPR027417">
    <property type="entry name" value="P-loop_NTPase"/>
</dbReference>
<gene>
    <name evidence="8" type="ORF">SAMN02745172_01349</name>
</gene>
<evidence type="ECO:0000256" key="1">
    <source>
        <dbReference type="ARBA" id="ARBA00005417"/>
    </source>
</evidence>
<protein>
    <submittedName>
        <fullName evidence="8">Iron complex transport system ATP-binding protein</fullName>
    </submittedName>
</protein>
<dbReference type="Gene3D" id="3.40.50.300">
    <property type="entry name" value="P-loop containing nucleotide triphosphate hydrolases"/>
    <property type="match status" value="1"/>
</dbReference>
<name>A0A1M7ZEV0_9HYPH</name>
<dbReference type="RefSeq" id="WP_244530789.1">
    <property type="nucleotide sequence ID" value="NZ_FRXO01000002.1"/>
</dbReference>
<evidence type="ECO:0000256" key="4">
    <source>
        <dbReference type="ARBA" id="ARBA00022840"/>
    </source>
</evidence>
<dbReference type="STRING" id="1123029.SAMN02745172_01349"/>
<organism evidence="8 9">
    <name type="scientific">Pseudoxanthobacter soli DSM 19599</name>
    <dbReference type="NCBI Taxonomy" id="1123029"/>
    <lineage>
        <taxon>Bacteria</taxon>
        <taxon>Pseudomonadati</taxon>
        <taxon>Pseudomonadota</taxon>
        <taxon>Alphaproteobacteria</taxon>
        <taxon>Hyphomicrobiales</taxon>
        <taxon>Segnochrobactraceae</taxon>
        <taxon>Pseudoxanthobacter</taxon>
    </lineage>
</organism>
<sequence length="276" mass="29250">MISANQPPAMIEARNVSFLRGGRAVLDGIDFAARPGSFTAIVGPNGAGKSTLLKQLAGEYRPSGGDVLIDGEPLAGLAPRRAAARRAVLPQSSSLSFPFNVREIAALGITVPGFVMTRDDAEDMIDRALDHVDLGDKADRLYDALSGGERQRAQLARVLCQSWAGERFHGPGVLLLDEPTAAQDLAHQLRVLDVARDHAAAGGTTVVVLHDLNLAARYADAMVVIADGRKAAEGPPADVLTLDLLRTVFAVHLPPSTVPPDGRPFVLPQIARRLQS</sequence>
<proteinExistence type="inferred from homology"/>
<dbReference type="Proteomes" id="UP000186406">
    <property type="component" value="Unassembled WGS sequence"/>
</dbReference>
<dbReference type="InterPro" id="IPR003593">
    <property type="entry name" value="AAA+_ATPase"/>
</dbReference>
<dbReference type="PROSITE" id="PS00211">
    <property type="entry name" value="ABC_TRANSPORTER_1"/>
    <property type="match status" value="1"/>
</dbReference>
<evidence type="ECO:0000256" key="3">
    <source>
        <dbReference type="ARBA" id="ARBA00022741"/>
    </source>
</evidence>
<dbReference type="PANTHER" id="PTHR42794:SF1">
    <property type="entry name" value="HEMIN IMPORT ATP-BINDING PROTEIN HMUV"/>
    <property type="match status" value="1"/>
</dbReference>
<feature type="domain" description="ABC transporter" evidence="7">
    <location>
        <begin position="11"/>
        <end position="252"/>
    </location>
</feature>
<dbReference type="SUPFAM" id="SSF52540">
    <property type="entry name" value="P-loop containing nucleoside triphosphate hydrolases"/>
    <property type="match status" value="1"/>
</dbReference>
<dbReference type="EMBL" id="FRXO01000002">
    <property type="protein sequence ID" value="SHO63339.1"/>
    <property type="molecule type" value="Genomic_DNA"/>
</dbReference>
<dbReference type="PANTHER" id="PTHR42794">
    <property type="entry name" value="HEMIN IMPORT ATP-BINDING PROTEIN HMUV"/>
    <property type="match status" value="1"/>
</dbReference>
<dbReference type="CDD" id="cd03214">
    <property type="entry name" value="ABC_Iron-Siderophores_B12_Hemin"/>
    <property type="match status" value="1"/>
</dbReference>
<keyword evidence="4 8" id="KW-0067">ATP-binding</keyword>
<dbReference type="SMART" id="SM00382">
    <property type="entry name" value="AAA"/>
    <property type="match status" value="1"/>
</dbReference>
<dbReference type="InterPro" id="IPR003439">
    <property type="entry name" value="ABC_transporter-like_ATP-bd"/>
</dbReference>
<evidence type="ECO:0000256" key="2">
    <source>
        <dbReference type="ARBA" id="ARBA00022448"/>
    </source>
</evidence>
<evidence type="ECO:0000259" key="7">
    <source>
        <dbReference type="PROSITE" id="PS50893"/>
    </source>
</evidence>
<keyword evidence="5" id="KW-1278">Translocase</keyword>
<reference evidence="8 9" key="1">
    <citation type="submission" date="2016-12" db="EMBL/GenBank/DDBJ databases">
        <authorList>
            <person name="Song W.-J."/>
            <person name="Kurnit D.M."/>
        </authorList>
    </citation>
    <scope>NUCLEOTIDE SEQUENCE [LARGE SCALE GENOMIC DNA]</scope>
    <source>
        <strain evidence="8 9">DSM 19599</strain>
    </source>
</reference>
<evidence type="ECO:0000313" key="8">
    <source>
        <dbReference type="EMBL" id="SHO63339.1"/>
    </source>
</evidence>
<keyword evidence="3" id="KW-0547">Nucleotide-binding</keyword>
<accession>A0A1M7ZEV0</accession>
<dbReference type="PROSITE" id="PS50893">
    <property type="entry name" value="ABC_TRANSPORTER_2"/>
    <property type="match status" value="1"/>
</dbReference>
<keyword evidence="9" id="KW-1185">Reference proteome</keyword>
<evidence type="ECO:0000313" key="9">
    <source>
        <dbReference type="Proteomes" id="UP000186406"/>
    </source>
</evidence>
<keyword evidence="2" id="KW-0813">Transport</keyword>
<evidence type="ECO:0000256" key="5">
    <source>
        <dbReference type="ARBA" id="ARBA00022967"/>
    </source>
</evidence>
<comment type="function">
    <text evidence="6">Part of the ABC transporter complex HmuTUV involved in hemin import. Responsible for energy coupling to the transport system.</text>
</comment>
<dbReference type="GO" id="GO:0005524">
    <property type="term" value="F:ATP binding"/>
    <property type="evidence" value="ECO:0007669"/>
    <property type="project" value="UniProtKB-KW"/>
</dbReference>
<dbReference type="Pfam" id="PF00005">
    <property type="entry name" value="ABC_tran"/>
    <property type="match status" value="1"/>
</dbReference>
<dbReference type="InterPro" id="IPR017871">
    <property type="entry name" value="ABC_transporter-like_CS"/>
</dbReference>
<dbReference type="GO" id="GO:0016887">
    <property type="term" value="F:ATP hydrolysis activity"/>
    <property type="evidence" value="ECO:0007669"/>
    <property type="project" value="InterPro"/>
</dbReference>
<comment type="similarity">
    <text evidence="1">Belongs to the ABC transporter superfamily.</text>
</comment>
<dbReference type="NCBIfam" id="NF010068">
    <property type="entry name" value="PRK13548.1"/>
    <property type="match status" value="1"/>
</dbReference>